<dbReference type="EMBL" id="LT598467">
    <property type="protein sequence ID" value="SCU94967.1"/>
    <property type="molecule type" value="Genomic_DNA"/>
</dbReference>
<dbReference type="AlphaFoldDB" id="A0A1G4JVH9"/>
<dbReference type="Proteomes" id="UP000191024">
    <property type="component" value="Chromosome F"/>
</dbReference>
<accession>A0A1G4JVH9</accession>
<organism evidence="1 2">
    <name type="scientific">Lachancea mirantina</name>
    <dbReference type="NCBI Taxonomy" id="1230905"/>
    <lineage>
        <taxon>Eukaryota</taxon>
        <taxon>Fungi</taxon>
        <taxon>Dikarya</taxon>
        <taxon>Ascomycota</taxon>
        <taxon>Saccharomycotina</taxon>
        <taxon>Saccharomycetes</taxon>
        <taxon>Saccharomycetales</taxon>
        <taxon>Saccharomycetaceae</taxon>
        <taxon>Lachancea</taxon>
    </lineage>
</organism>
<gene>
    <name evidence="1" type="ORF">LAMI_0F00386G</name>
</gene>
<evidence type="ECO:0000313" key="2">
    <source>
        <dbReference type="Proteomes" id="UP000191024"/>
    </source>
</evidence>
<proteinExistence type="predicted"/>
<name>A0A1G4JVH9_9SACH</name>
<keyword evidence="2" id="KW-1185">Reference proteome</keyword>
<sequence>MSTDFSMLSLMLSMRDTSESMLQKGTARSSQNFEDKAINGLEYICSIFDNVQLLRTIGVIGESNVIYQKLIKGDFGSKLWLATLLLSSRRLLSRIVGLIKTRFRLKNECGNIRTGSTNALRDVLMRKLVARQKSLDQNISLATLELLQNFFYLVILLAEILKLRLSGRQRKVLNICSALSSILGLISSGVGL</sequence>
<dbReference type="OrthoDB" id="4063222at2759"/>
<protein>
    <submittedName>
        <fullName evidence="1">LAMI_0F00386g1_1</fullName>
    </submittedName>
</protein>
<reference evidence="2" key="1">
    <citation type="submission" date="2016-03" db="EMBL/GenBank/DDBJ databases">
        <authorList>
            <person name="Devillers H."/>
        </authorList>
    </citation>
    <scope>NUCLEOTIDE SEQUENCE [LARGE SCALE GENOMIC DNA]</scope>
</reference>
<evidence type="ECO:0000313" key="1">
    <source>
        <dbReference type="EMBL" id="SCU94967.1"/>
    </source>
</evidence>